<feature type="repeat" description="ANK" evidence="3">
    <location>
        <begin position="1109"/>
        <end position="1141"/>
    </location>
</feature>
<dbReference type="PANTHER" id="PTHR24171">
    <property type="entry name" value="ANKYRIN REPEAT DOMAIN-CONTAINING PROTEIN 39-RELATED"/>
    <property type="match status" value="1"/>
</dbReference>
<accession>A0A8T9BV04</accession>
<feature type="repeat" description="ANK" evidence="3">
    <location>
        <begin position="1076"/>
        <end position="1108"/>
    </location>
</feature>
<dbReference type="PROSITE" id="PS50297">
    <property type="entry name" value="ANK_REP_REGION"/>
    <property type="match status" value="8"/>
</dbReference>
<dbReference type="SUPFAM" id="SSF48403">
    <property type="entry name" value="Ankyrin repeat"/>
    <property type="match status" value="2"/>
</dbReference>
<dbReference type="InterPro" id="IPR031359">
    <property type="entry name" value="NACHT_N"/>
</dbReference>
<feature type="repeat" description="ANK" evidence="3">
    <location>
        <begin position="1043"/>
        <end position="1075"/>
    </location>
</feature>
<dbReference type="OrthoDB" id="7464126at2759"/>
<dbReference type="Pfam" id="PF12796">
    <property type="entry name" value="Ank_2"/>
    <property type="match status" value="3"/>
</dbReference>
<dbReference type="Pfam" id="PF13637">
    <property type="entry name" value="Ank_4"/>
    <property type="match status" value="1"/>
</dbReference>
<organism evidence="6 7">
    <name type="scientific">Lachnellula suecica</name>
    <dbReference type="NCBI Taxonomy" id="602035"/>
    <lineage>
        <taxon>Eukaryota</taxon>
        <taxon>Fungi</taxon>
        <taxon>Dikarya</taxon>
        <taxon>Ascomycota</taxon>
        <taxon>Pezizomycotina</taxon>
        <taxon>Leotiomycetes</taxon>
        <taxon>Helotiales</taxon>
        <taxon>Lachnaceae</taxon>
        <taxon>Lachnellula</taxon>
    </lineage>
</organism>
<keyword evidence="7" id="KW-1185">Reference proteome</keyword>
<proteinExistence type="predicted"/>
<dbReference type="PROSITE" id="PS50088">
    <property type="entry name" value="ANK_REPEAT"/>
    <property type="match status" value="8"/>
</dbReference>
<dbReference type="EMBL" id="QGMK01001789">
    <property type="protein sequence ID" value="TVY64249.1"/>
    <property type="molecule type" value="Genomic_DNA"/>
</dbReference>
<feature type="repeat" description="ANK" evidence="3">
    <location>
        <begin position="1010"/>
        <end position="1042"/>
    </location>
</feature>
<feature type="repeat" description="ANK" evidence="3">
    <location>
        <begin position="812"/>
        <end position="844"/>
    </location>
</feature>
<keyword evidence="2 3" id="KW-0040">ANK repeat</keyword>
<dbReference type="InterPro" id="IPR036770">
    <property type="entry name" value="Ankyrin_rpt-contain_sf"/>
</dbReference>
<dbReference type="SMART" id="SM00248">
    <property type="entry name" value="ANK"/>
    <property type="match status" value="12"/>
</dbReference>
<protein>
    <submittedName>
        <fullName evidence="6">Ankyrin repeat domain-containing protein</fullName>
    </submittedName>
</protein>
<feature type="repeat" description="ANK" evidence="3">
    <location>
        <begin position="977"/>
        <end position="1009"/>
    </location>
</feature>
<dbReference type="PANTHER" id="PTHR24171:SF10">
    <property type="entry name" value="ANKYRIN REPEAT DOMAIN-CONTAINING PROTEIN 29-LIKE"/>
    <property type="match status" value="1"/>
</dbReference>
<feature type="repeat" description="ANK" evidence="3">
    <location>
        <begin position="1172"/>
        <end position="1204"/>
    </location>
</feature>
<evidence type="ECO:0000256" key="3">
    <source>
        <dbReference type="PROSITE-ProRule" id="PRU00023"/>
    </source>
</evidence>
<dbReference type="InterPro" id="IPR002110">
    <property type="entry name" value="Ankyrin_rpt"/>
</dbReference>
<gene>
    <name evidence="6" type="primary">ANKRD50_2</name>
    <name evidence="6" type="ORF">LSUE1_G008224</name>
</gene>
<evidence type="ECO:0000256" key="1">
    <source>
        <dbReference type="ARBA" id="ARBA00022737"/>
    </source>
</evidence>
<feature type="domain" description="Nephrocystin 3-like N-terminal" evidence="5">
    <location>
        <begin position="319"/>
        <end position="478"/>
    </location>
</feature>
<evidence type="ECO:0000256" key="2">
    <source>
        <dbReference type="ARBA" id="ARBA00023043"/>
    </source>
</evidence>
<evidence type="ECO:0000313" key="6">
    <source>
        <dbReference type="EMBL" id="TVY64249.1"/>
    </source>
</evidence>
<evidence type="ECO:0000259" key="4">
    <source>
        <dbReference type="Pfam" id="PF17100"/>
    </source>
</evidence>
<sequence length="1434" mass="159723">MASTMLAATSILTNEATNGAPPNPLSHISSPHAESLWKIALDSLKDEHKNAIKFPSNDKLTILEDILQAVETKKEACREKRWKYTKGRKEVIVRDQLEKIVAWVNKFKEIGDLAVQYDPVHAALPWAGVRFFLQIPVGYFEIAGAMLEGLEVVTNLISRCAILEKLYLQTSSASETEKSAQGQFTSAVLKLYVSILKFFSKARNYYDHGTFGKLARSVVQTPSSSIGVHIDKLEKARINVEACAHLVVSSRSCNMSGDILRLESLLRLMDEPIHRSANQLSDLKDFLKEGERKTLFRWLSSIQHKQHHKNVGRDFLSRSGQWLISKPEFVGWKKESASSMLWLHGIPAQSAYSSPPLFAYFYCTRSDAERERANPDEIMRSILKQLSCSKANLPIREPVAGEYKKLKDEADDDGSEPIKWTTPECVDLIIQILQENSATIIVDALDECDPERRHELLFAFDRIIQESASVVKIFASSREDDDIKCRLEVSPNIFIHASDNGEDIERFVHDQVDRAIRERRLLNGDVSIKLKGQIVQVLTERSQGMFRWTELQIQNLCDVKRMKHESDIDQELGRLPTTLRKSYDLIYQQITDLGKTSRGIVERTLSWLLCAQRTLKPKEIIAAVSLDPEGTHVSLLGMCCNLVLLDEETLRFAHLSVREYLEEHGDYEPSRRHALVLDRCLETYLLPLSKISTTARFSPSAFSRDHLSLYSTFYWPAHCQLAGGSLPCYKPTTKLLRFVFDGSGAAISLQAWTIYGRSIISPTLPTTLPDRLTWIFLSPPHPIFSASCFGFCWAFNTLTALGYSDWSRWGLDCRSGLHAAAEFGMTNAILLLLNRGVDMNAVDGKYFRPAISWAAENGHTEAVEVFLNRGAIGSSASGKTPLMLATRNGHQRMTELLLSRGADPGHEDERLMNRTALGWAAENGHTEIVELLCNTGGNERIPYNFETALISAAQGGHCRIAEVLLDRGPKIDLNGAKGGSALLKAAANGHHSVIELFLRKGASAEQKTSEGETPLILAAKAGYNRIVWLLLDSGVSIDPRDRHGATALSKAAANGDLATVQSLLGKGASIDLRERNGETALLRAAENGSKAVVGFLLSKGAQVEAETMEGKTPLIVAAQNGHEEAVEVLLSNQANINAKDSDGNTSLLNASNKGVIRLLVSNGADIHHANMEGTTRLHLTSRFDDGKLVELLLANGADKMQKDAIGRTAYDMALNNSNFRVLELLNSWQRNPLGLDRFSGALILSPELHGHFRHVVFRGALVLYQSKNRPQTTTADKEDWYAFYAASVQVIHLIGSFESRKKARKILLWEPAPPPVLFTSVEFSNAVGVYRDLDIVRRNLKRWYISNDLDHLHPQNYPKHHDTAAYNPRPYMNDELEGGGTVQQLLLAWRPLQTRKDESGAEDKIHGFEVDVVVALAALLQIGVRVAWTLWHGI</sequence>
<feature type="domain" description="NWD NACHT-NTPase N-terminal" evidence="4">
    <location>
        <begin position="81"/>
        <end position="220"/>
    </location>
</feature>
<dbReference type="Pfam" id="PF17100">
    <property type="entry name" value="NACHT_N"/>
    <property type="match status" value="1"/>
</dbReference>
<name>A0A8T9BV04_9HELO</name>
<dbReference type="PRINTS" id="PR01415">
    <property type="entry name" value="ANKYRIN"/>
</dbReference>
<dbReference type="InterPro" id="IPR056884">
    <property type="entry name" value="NPHP3-like_N"/>
</dbReference>
<evidence type="ECO:0000259" key="5">
    <source>
        <dbReference type="Pfam" id="PF24883"/>
    </source>
</evidence>
<comment type="caution">
    <text evidence="6">The sequence shown here is derived from an EMBL/GenBank/DDBJ whole genome shotgun (WGS) entry which is preliminary data.</text>
</comment>
<keyword evidence="1" id="KW-0677">Repeat</keyword>
<dbReference type="Gene3D" id="1.25.40.20">
    <property type="entry name" value="Ankyrin repeat-containing domain"/>
    <property type="match status" value="5"/>
</dbReference>
<evidence type="ECO:0000313" key="7">
    <source>
        <dbReference type="Proteomes" id="UP000469558"/>
    </source>
</evidence>
<feature type="repeat" description="ANK" evidence="3">
    <location>
        <begin position="877"/>
        <end position="909"/>
    </location>
</feature>
<dbReference type="Proteomes" id="UP000469558">
    <property type="component" value="Unassembled WGS sequence"/>
</dbReference>
<reference evidence="6 7" key="1">
    <citation type="submission" date="2018-05" db="EMBL/GenBank/DDBJ databases">
        <title>Genome sequencing and assembly of the regulated plant pathogen Lachnellula willkommii and related sister species for the development of diagnostic species identification markers.</title>
        <authorList>
            <person name="Giroux E."/>
            <person name="Bilodeau G."/>
        </authorList>
    </citation>
    <scope>NUCLEOTIDE SEQUENCE [LARGE SCALE GENOMIC DNA]</scope>
    <source>
        <strain evidence="6 7">CBS 268.59</strain>
    </source>
</reference>
<dbReference type="Pfam" id="PF24883">
    <property type="entry name" value="NPHP3_N"/>
    <property type="match status" value="1"/>
</dbReference>